<dbReference type="RefSeq" id="WP_049700405.1">
    <property type="nucleotide sequence ID" value="NZ_LDTZ01000021.1"/>
</dbReference>
<evidence type="ECO:0008006" key="3">
    <source>
        <dbReference type="Google" id="ProtNLM"/>
    </source>
</evidence>
<organism evidence="1 2">
    <name type="scientific">Gordonia jacobaea</name>
    <dbReference type="NCBI Taxonomy" id="122202"/>
    <lineage>
        <taxon>Bacteria</taxon>
        <taxon>Bacillati</taxon>
        <taxon>Actinomycetota</taxon>
        <taxon>Actinomycetes</taxon>
        <taxon>Mycobacteriales</taxon>
        <taxon>Gordoniaceae</taxon>
        <taxon>Gordonia</taxon>
    </lineage>
</organism>
<evidence type="ECO:0000313" key="1">
    <source>
        <dbReference type="EMBL" id="KNA89956.1"/>
    </source>
</evidence>
<protein>
    <recommendedName>
        <fullName evidence="3">SalK</fullName>
    </recommendedName>
</protein>
<reference evidence="1 2" key="1">
    <citation type="submission" date="2015-05" db="EMBL/GenBank/DDBJ databases">
        <title>Draft genome sequence of the bacterium Gordonia jacobaea a new member of the Gordonia genus.</title>
        <authorList>
            <person name="Jimenez-Galisteo G."/>
            <person name="Dominguez A."/>
            <person name="Munoz E."/>
            <person name="Vinas M."/>
        </authorList>
    </citation>
    <scope>NUCLEOTIDE SEQUENCE [LARGE SCALE GENOMIC DNA]</scope>
    <source>
        <strain evidence="2">mv1</strain>
    </source>
</reference>
<sequence length="293" mass="31953">MVTVDDTAAARARLAYETLEPFHVLAYFNPGLAEAQGDLSLDPHAFYVGARGAPLGDCAAPVVVSSFYNFAPELITNAWESARKVGLDKVAARREQMLDAQFREILGERVVEPELASLAERYQEIASCLPMGGRPLASAWAALTPPDSPHLELWHALSVLREWRGDNHIAVLVQNGLDGIDAATFHEAGLPDPTIRRRALGRRLAQLTRGWSDEAWEASVARLVERGLATRIDDDGHELTPAGLDLYRAIEAETDAITGSAWASEDVDELLERSRPFVKAVIDAGVLPGTKKK</sequence>
<proteinExistence type="predicted"/>
<name>A0ABR5I8H5_9ACTN</name>
<evidence type="ECO:0000313" key="2">
    <source>
        <dbReference type="Proteomes" id="UP000037247"/>
    </source>
</evidence>
<keyword evidence="2" id="KW-1185">Reference proteome</keyword>
<dbReference type="Pfam" id="PF21863">
    <property type="entry name" value="HTH_67"/>
    <property type="match status" value="1"/>
</dbReference>
<accession>A0ABR5I8H5</accession>
<dbReference type="InterPro" id="IPR054058">
    <property type="entry name" value="HTH_67"/>
</dbReference>
<dbReference type="EMBL" id="LDTZ01000021">
    <property type="protein sequence ID" value="KNA89956.1"/>
    <property type="molecule type" value="Genomic_DNA"/>
</dbReference>
<dbReference type="Proteomes" id="UP000037247">
    <property type="component" value="Unassembled WGS sequence"/>
</dbReference>
<dbReference type="NCBIfam" id="NF047719">
    <property type="entry name" value="SCO6745_fam_HTH"/>
    <property type="match status" value="1"/>
</dbReference>
<gene>
    <name evidence="1" type="ORF">ABW18_18240</name>
</gene>
<comment type="caution">
    <text evidence="1">The sequence shown here is derived from an EMBL/GenBank/DDBJ whole genome shotgun (WGS) entry which is preliminary data.</text>
</comment>